<dbReference type="GO" id="GO:0019262">
    <property type="term" value="P:N-acetylneuraminate catabolic process"/>
    <property type="evidence" value="ECO:0007669"/>
    <property type="project" value="UniProtKB-UniRule"/>
</dbReference>
<feature type="active site" description="Proton acceptor; for enolization step" evidence="4">
    <location>
        <position position="63"/>
    </location>
</feature>
<dbReference type="EC" id="3.5.99.6" evidence="4"/>
<dbReference type="InterPro" id="IPR004547">
    <property type="entry name" value="Glucosamine6P_isomerase"/>
</dbReference>
<feature type="active site" description="For ring-opening step" evidence="4">
    <location>
        <position position="129"/>
    </location>
</feature>
<dbReference type="EMBL" id="CP019609">
    <property type="protein sequence ID" value="AQP53164.1"/>
    <property type="molecule type" value="Genomic_DNA"/>
</dbReference>
<dbReference type="STRING" id="633807.BW732_02225"/>
<evidence type="ECO:0000256" key="3">
    <source>
        <dbReference type="ARBA" id="ARBA00023277"/>
    </source>
</evidence>
<feature type="active site" description="For ring-opening step" evidence="4">
    <location>
        <position position="136"/>
    </location>
</feature>
<dbReference type="AlphaFoldDB" id="A0A1Q2D443"/>
<evidence type="ECO:0000256" key="2">
    <source>
        <dbReference type="ARBA" id="ARBA00022801"/>
    </source>
</evidence>
<keyword evidence="3 4" id="KW-0119">Carbohydrate metabolism</keyword>
<dbReference type="InterPro" id="IPR006148">
    <property type="entry name" value="Glc/Gal-6P_isomerase"/>
</dbReference>
<evidence type="ECO:0000313" key="6">
    <source>
        <dbReference type="EMBL" id="AQP53164.1"/>
    </source>
</evidence>
<dbReference type="CDD" id="cd01399">
    <property type="entry name" value="GlcN6P_deaminase"/>
    <property type="match status" value="1"/>
</dbReference>
<dbReference type="RefSeq" id="WP_077275260.1">
    <property type="nucleotide sequence ID" value="NZ_CP019609.1"/>
</dbReference>
<sequence>MKLIKVENQTQGGKEAYQIIADAMTHHHIQTLGLATGSTPLPLYQELVASNLDFSTMNSVNLDEYIGLAPTDPQSYHYFMMEHLFKAKPFKVNYLPNGQATDIAAECQRYEEILAAHPVDIQILGIGENGHIGFNEPGSPFGSVTRDVALTESTIKANSRNFESIDDVPTQAISMGIKSIMQAKKIILLAFGDKKADAIYQTVKGPVTEDVPASVLQLHPNVTIIVDEAAAKKFNRII</sequence>
<dbReference type="Gene3D" id="3.40.50.1360">
    <property type="match status" value="1"/>
</dbReference>
<dbReference type="GO" id="GO:0006043">
    <property type="term" value="P:glucosamine catabolic process"/>
    <property type="evidence" value="ECO:0007669"/>
    <property type="project" value="TreeGrafter"/>
</dbReference>
<dbReference type="PANTHER" id="PTHR11280">
    <property type="entry name" value="GLUCOSAMINE-6-PHOSPHATE ISOMERASE"/>
    <property type="match status" value="1"/>
</dbReference>
<comment type="similarity">
    <text evidence="4">Belongs to the glucosamine/galactosamine-6-phosphate isomerase family. NagB subfamily.</text>
</comment>
<keyword evidence="7" id="KW-1185">Reference proteome</keyword>
<comment type="caution">
    <text evidence="4">Lacks conserved residue(s) required for the propagation of feature annotation.</text>
</comment>
<gene>
    <name evidence="4" type="primary">nagB</name>
    <name evidence="6" type="ORF">BW732_02225</name>
</gene>
<dbReference type="GO" id="GO:0042802">
    <property type="term" value="F:identical protein binding"/>
    <property type="evidence" value="ECO:0007669"/>
    <property type="project" value="TreeGrafter"/>
</dbReference>
<dbReference type="GO" id="GO:0005975">
    <property type="term" value="P:carbohydrate metabolic process"/>
    <property type="evidence" value="ECO:0007669"/>
    <property type="project" value="InterPro"/>
</dbReference>
<reference evidence="6 7" key="1">
    <citation type="journal article" date="2010" name="Int. J. Syst. Evol. Microbiol.">
        <title>Vagococcus penaei sp. nov., isolated from spoilage microbiota of cooked shrimp (Penaeus vannamei).</title>
        <authorList>
            <person name="Jaffres E."/>
            <person name="Prevost H."/>
            <person name="Rossero A."/>
            <person name="Joffraud J.J."/>
            <person name="Dousset X."/>
        </authorList>
    </citation>
    <scope>NUCLEOTIDE SEQUENCE [LARGE SCALE GENOMIC DNA]</scope>
    <source>
        <strain evidence="6 7">CD276</strain>
    </source>
</reference>
<evidence type="ECO:0000313" key="7">
    <source>
        <dbReference type="Proteomes" id="UP000188246"/>
    </source>
</evidence>
<feature type="domain" description="Glucosamine/galactosamine-6-phosphate isomerase" evidence="5">
    <location>
        <begin position="14"/>
        <end position="218"/>
    </location>
</feature>
<comment type="catalytic activity">
    <reaction evidence="1 4">
        <text>alpha-D-glucosamine 6-phosphate + H2O = beta-D-fructose 6-phosphate + NH4(+)</text>
        <dbReference type="Rhea" id="RHEA:12172"/>
        <dbReference type="ChEBI" id="CHEBI:15377"/>
        <dbReference type="ChEBI" id="CHEBI:28938"/>
        <dbReference type="ChEBI" id="CHEBI:57634"/>
        <dbReference type="ChEBI" id="CHEBI:75989"/>
        <dbReference type="EC" id="3.5.99.6"/>
    </reaction>
</comment>
<dbReference type="GO" id="GO:0006046">
    <property type="term" value="P:N-acetylglucosamine catabolic process"/>
    <property type="evidence" value="ECO:0007669"/>
    <property type="project" value="UniProtKB-UniRule"/>
</dbReference>
<dbReference type="UniPathway" id="UPA00629">
    <property type="reaction ID" value="UER00684"/>
</dbReference>
<dbReference type="PROSITE" id="PS01161">
    <property type="entry name" value="GLC_GALNAC_ISOMERASE"/>
    <property type="match status" value="1"/>
</dbReference>
<dbReference type="GO" id="GO:0004342">
    <property type="term" value="F:glucosamine-6-phosphate deaminase activity"/>
    <property type="evidence" value="ECO:0007669"/>
    <property type="project" value="UniProtKB-UniRule"/>
</dbReference>
<accession>A0A1Q2D443</accession>
<proteinExistence type="inferred from homology"/>
<dbReference type="InterPro" id="IPR018321">
    <property type="entry name" value="Glucosamine6P_isomerase_CS"/>
</dbReference>
<evidence type="ECO:0000256" key="1">
    <source>
        <dbReference type="ARBA" id="ARBA00000644"/>
    </source>
</evidence>
<dbReference type="KEGG" id="vpi:BW732_02225"/>
<dbReference type="GO" id="GO:0005737">
    <property type="term" value="C:cytoplasm"/>
    <property type="evidence" value="ECO:0007669"/>
    <property type="project" value="TreeGrafter"/>
</dbReference>
<name>A0A1Q2D443_9ENTE</name>
<dbReference type="FunFam" id="3.40.50.1360:FF:000003">
    <property type="entry name" value="Glucosamine-6-phosphate deaminase"/>
    <property type="match status" value="1"/>
</dbReference>
<dbReference type="Proteomes" id="UP000188246">
    <property type="component" value="Chromosome"/>
</dbReference>
<dbReference type="SUPFAM" id="SSF100950">
    <property type="entry name" value="NagB/RpiA/CoA transferase-like"/>
    <property type="match status" value="1"/>
</dbReference>
<keyword evidence="2 4" id="KW-0378">Hydrolase</keyword>
<comment type="pathway">
    <text evidence="4">Amino-sugar metabolism; N-acetylneuraminate degradation; D-fructose 6-phosphate from N-acetylneuraminate: step 5/5.</text>
</comment>
<comment type="function">
    <text evidence="4">Catalyzes the reversible isomerization-deamination of glucosamine 6-phosphate (GlcN6P) to form fructose 6-phosphate (Fru6P) and ammonium ion.</text>
</comment>
<dbReference type="Pfam" id="PF01182">
    <property type="entry name" value="Glucosamine_iso"/>
    <property type="match status" value="1"/>
</dbReference>
<feature type="active site" description="Proton acceptor; for ring-opening step" evidence="4">
    <location>
        <position position="131"/>
    </location>
</feature>
<dbReference type="NCBIfam" id="TIGR00502">
    <property type="entry name" value="nagB"/>
    <property type="match status" value="1"/>
</dbReference>
<evidence type="ECO:0000256" key="4">
    <source>
        <dbReference type="HAMAP-Rule" id="MF_01241"/>
    </source>
</evidence>
<dbReference type="HAMAP" id="MF_01241">
    <property type="entry name" value="GlcN6P_deamin"/>
    <property type="match status" value="1"/>
</dbReference>
<organism evidence="6 7">
    <name type="scientific">Vagococcus penaei</name>
    <dbReference type="NCBI Taxonomy" id="633807"/>
    <lineage>
        <taxon>Bacteria</taxon>
        <taxon>Bacillati</taxon>
        <taxon>Bacillota</taxon>
        <taxon>Bacilli</taxon>
        <taxon>Lactobacillales</taxon>
        <taxon>Enterococcaceae</taxon>
        <taxon>Vagococcus</taxon>
    </lineage>
</organism>
<dbReference type="InterPro" id="IPR037171">
    <property type="entry name" value="NagB/RpiA_transferase-like"/>
</dbReference>
<evidence type="ECO:0000259" key="5">
    <source>
        <dbReference type="Pfam" id="PF01182"/>
    </source>
</evidence>
<protein>
    <recommendedName>
        <fullName evidence="4">Glucosamine-6-phosphate deaminase</fullName>
        <ecNumber evidence="4">3.5.99.6</ecNumber>
    </recommendedName>
    <alternativeName>
        <fullName evidence="4">GlcN6P deaminase</fullName>
        <shortName evidence="4">GNPDA</shortName>
    </alternativeName>
    <alternativeName>
        <fullName evidence="4">Glucosamine-6-phosphate isomerase</fullName>
    </alternativeName>
</protein>
<dbReference type="PANTHER" id="PTHR11280:SF5">
    <property type="entry name" value="GLUCOSAMINE-6-PHOSPHATE ISOMERASE"/>
    <property type="match status" value="1"/>
</dbReference>